<dbReference type="eggNOG" id="COG2005">
    <property type="taxonomic scope" value="Bacteria"/>
</dbReference>
<reference evidence="3" key="1">
    <citation type="submission" date="2012-06" db="EMBL/GenBank/DDBJ databases">
        <title>Complete sequence of chromosome of Desulfomonile tiedjei DSM 6799.</title>
        <authorList>
            <person name="Lucas S."/>
            <person name="Copeland A."/>
            <person name="Lapidus A."/>
            <person name="Glavina del Rio T."/>
            <person name="Dalin E."/>
            <person name="Tice H."/>
            <person name="Bruce D."/>
            <person name="Goodwin L."/>
            <person name="Pitluck S."/>
            <person name="Peters L."/>
            <person name="Ovchinnikova G."/>
            <person name="Zeytun A."/>
            <person name="Lu M."/>
            <person name="Kyrpides N."/>
            <person name="Mavromatis K."/>
            <person name="Ivanova N."/>
            <person name="Brettin T."/>
            <person name="Detter J.C."/>
            <person name="Han C."/>
            <person name="Larimer F."/>
            <person name="Land M."/>
            <person name="Hauser L."/>
            <person name="Markowitz V."/>
            <person name="Cheng J.-F."/>
            <person name="Hugenholtz P."/>
            <person name="Woyke T."/>
            <person name="Wu D."/>
            <person name="Spring S."/>
            <person name="Schroeder M."/>
            <person name="Brambilla E."/>
            <person name="Klenk H.-P."/>
            <person name="Eisen J.A."/>
        </authorList>
    </citation>
    <scope>NUCLEOTIDE SEQUENCE [LARGE SCALE GENOMIC DNA]</scope>
    <source>
        <strain evidence="3">ATCC 49306 / DSM 6799 / DCB-1</strain>
    </source>
</reference>
<organism evidence="2 3">
    <name type="scientific">Desulfomonile tiedjei (strain ATCC 49306 / DSM 6799 / DCB-1)</name>
    <dbReference type="NCBI Taxonomy" id="706587"/>
    <lineage>
        <taxon>Bacteria</taxon>
        <taxon>Pseudomonadati</taxon>
        <taxon>Thermodesulfobacteriota</taxon>
        <taxon>Desulfomonilia</taxon>
        <taxon>Desulfomonilales</taxon>
        <taxon>Desulfomonilaceae</taxon>
        <taxon>Desulfomonile</taxon>
    </lineage>
</organism>
<proteinExistence type="predicted"/>
<keyword evidence="3" id="KW-1185">Reference proteome</keyword>
<dbReference type="EMBL" id="CP003360">
    <property type="protein sequence ID" value="AFM25836.1"/>
    <property type="molecule type" value="Genomic_DNA"/>
</dbReference>
<dbReference type="PANTHER" id="PTHR30432:SF1">
    <property type="entry name" value="DNA-BINDING TRANSCRIPTIONAL DUAL REGULATOR MODE"/>
    <property type="match status" value="1"/>
</dbReference>
<dbReference type="KEGG" id="dti:Desti_3175"/>
<dbReference type="Pfam" id="PF00126">
    <property type="entry name" value="HTH_1"/>
    <property type="match status" value="1"/>
</dbReference>
<dbReference type="STRING" id="706587.Desti_3175"/>
<dbReference type="InterPro" id="IPR000847">
    <property type="entry name" value="LysR_HTH_N"/>
</dbReference>
<dbReference type="InterPro" id="IPR051815">
    <property type="entry name" value="Molybdate_resp_trans_reg"/>
</dbReference>
<dbReference type="SUPFAM" id="SSF46785">
    <property type="entry name" value="Winged helix' DNA-binding domain"/>
    <property type="match status" value="1"/>
</dbReference>
<dbReference type="Gene3D" id="1.10.10.10">
    <property type="entry name" value="Winged helix-like DNA-binding domain superfamily/Winged helix DNA-binding domain"/>
    <property type="match status" value="1"/>
</dbReference>
<feature type="domain" description="HTH lysR-type" evidence="1">
    <location>
        <begin position="24"/>
        <end position="80"/>
    </location>
</feature>
<dbReference type="RefSeq" id="WP_014810973.1">
    <property type="nucleotide sequence ID" value="NC_018025.1"/>
</dbReference>
<protein>
    <submittedName>
        <fullName evidence="2">Molybdenum-binding protein</fullName>
    </submittedName>
</protein>
<dbReference type="GO" id="GO:0003700">
    <property type="term" value="F:DNA-binding transcription factor activity"/>
    <property type="evidence" value="ECO:0007669"/>
    <property type="project" value="InterPro"/>
</dbReference>
<sequence length="121" mass="13887">MVLRVRSKIWIENDKGQLVIGTGRLRILQTILETGSINKAAQKLKQPFRAVWGKIKATEERCGFKIVERTSEGSKLTREGLELLWTYTRLRNRCEKFTDTQFSDLFGTSATTQDPKDTAEH</sequence>
<dbReference type="InterPro" id="IPR036388">
    <property type="entry name" value="WH-like_DNA-bd_sf"/>
</dbReference>
<evidence type="ECO:0000313" key="2">
    <source>
        <dbReference type="EMBL" id="AFM25836.1"/>
    </source>
</evidence>
<dbReference type="PANTHER" id="PTHR30432">
    <property type="entry name" value="TRANSCRIPTIONAL REGULATOR MODE"/>
    <property type="match status" value="1"/>
</dbReference>
<dbReference type="HOGENOM" id="CLU_125440_2_2_7"/>
<name>I4C8E5_DESTA</name>
<evidence type="ECO:0000259" key="1">
    <source>
        <dbReference type="Pfam" id="PF00126"/>
    </source>
</evidence>
<dbReference type="InterPro" id="IPR036390">
    <property type="entry name" value="WH_DNA-bd_sf"/>
</dbReference>
<evidence type="ECO:0000313" key="3">
    <source>
        <dbReference type="Proteomes" id="UP000006055"/>
    </source>
</evidence>
<gene>
    <name evidence="2" type="ordered locus">Desti_3175</name>
</gene>
<dbReference type="Proteomes" id="UP000006055">
    <property type="component" value="Chromosome"/>
</dbReference>
<dbReference type="OrthoDB" id="9800709at2"/>
<accession>I4C8E5</accession>
<dbReference type="AlphaFoldDB" id="I4C8E5"/>